<comment type="caution">
    <text evidence="2">The sequence shown here is derived from an EMBL/GenBank/DDBJ whole genome shotgun (WGS) entry which is preliminary data.</text>
</comment>
<dbReference type="EMBL" id="LSYV01000052">
    <property type="protein sequence ID" value="KXZ45701.1"/>
    <property type="molecule type" value="Genomic_DNA"/>
</dbReference>
<keyword evidence="3" id="KW-1185">Reference proteome</keyword>
<proteinExistence type="predicted"/>
<sequence>MVRRAWVWGDKRRGVRRLLISVDDDDEVNAGVWQERFGFQPLEVPELKQLGDAFAAFGAAEAAGTVFLAKTLSAAPAPAPPAAAATSGGPSQAPPRG</sequence>
<gene>
    <name evidence="2" type="ORF">GPECTOR_51g686</name>
</gene>
<evidence type="ECO:0000313" key="3">
    <source>
        <dbReference type="Proteomes" id="UP000075714"/>
    </source>
</evidence>
<name>A0A150G7A5_GONPE</name>
<feature type="region of interest" description="Disordered" evidence="1">
    <location>
        <begin position="77"/>
        <end position="97"/>
    </location>
</feature>
<evidence type="ECO:0000313" key="2">
    <source>
        <dbReference type="EMBL" id="KXZ45701.1"/>
    </source>
</evidence>
<organism evidence="2 3">
    <name type="scientific">Gonium pectorale</name>
    <name type="common">Green alga</name>
    <dbReference type="NCBI Taxonomy" id="33097"/>
    <lineage>
        <taxon>Eukaryota</taxon>
        <taxon>Viridiplantae</taxon>
        <taxon>Chlorophyta</taxon>
        <taxon>core chlorophytes</taxon>
        <taxon>Chlorophyceae</taxon>
        <taxon>CS clade</taxon>
        <taxon>Chlamydomonadales</taxon>
        <taxon>Volvocaceae</taxon>
        <taxon>Gonium</taxon>
    </lineage>
</organism>
<evidence type="ECO:0000256" key="1">
    <source>
        <dbReference type="SAM" id="MobiDB-lite"/>
    </source>
</evidence>
<dbReference type="AlphaFoldDB" id="A0A150G7A5"/>
<dbReference type="Proteomes" id="UP000075714">
    <property type="component" value="Unassembled WGS sequence"/>
</dbReference>
<accession>A0A150G7A5</accession>
<feature type="compositionally biased region" description="Low complexity" evidence="1">
    <location>
        <begin position="82"/>
        <end position="91"/>
    </location>
</feature>
<protein>
    <submittedName>
        <fullName evidence="2">Uncharacterized protein</fullName>
    </submittedName>
</protein>
<reference evidence="3" key="1">
    <citation type="journal article" date="2016" name="Nat. Commun.">
        <title>The Gonium pectorale genome demonstrates co-option of cell cycle regulation during the evolution of multicellularity.</title>
        <authorList>
            <person name="Hanschen E.R."/>
            <person name="Marriage T.N."/>
            <person name="Ferris P.J."/>
            <person name="Hamaji T."/>
            <person name="Toyoda A."/>
            <person name="Fujiyama A."/>
            <person name="Neme R."/>
            <person name="Noguchi H."/>
            <person name="Minakuchi Y."/>
            <person name="Suzuki M."/>
            <person name="Kawai-Toyooka H."/>
            <person name="Smith D.R."/>
            <person name="Sparks H."/>
            <person name="Anderson J."/>
            <person name="Bakaric R."/>
            <person name="Luria V."/>
            <person name="Karger A."/>
            <person name="Kirschner M.W."/>
            <person name="Durand P.M."/>
            <person name="Michod R.E."/>
            <person name="Nozaki H."/>
            <person name="Olson B.J."/>
        </authorList>
    </citation>
    <scope>NUCLEOTIDE SEQUENCE [LARGE SCALE GENOMIC DNA]</scope>
    <source>
        <strain evidence="3">NIES-2863</strain>
    </source>
</reference>